<evidence type="ECO:0000256" key="7">
    <source>
        <dbReference type="ARBA" id="ARBA00023136"/>
    </source>
</evidence>
<dbReference type="InterPro" id="IPR036259">
    <property type="entry name" value="MFS_trans_sf"/>
</dbReference>
<keyword evidence="7 8" id="KW-0472">Membrane</keyword>
<dbReference type="PROSITE" id="PS00216">
    <property type="entry name" value="SUGAR_TRANSPORT_1"/>
    <property type="match status" value="1"/>
</dbReference>
<sequence>MDGRKMALFALASIPLVMTLGNSMLIPILPLMEKEIEITAVQSSLIITIYSIVAIILIPFAGYLSDRIGRKKVIIPSLIITAIGGGICAFAAWKMEQPYVLILVGRFLQGIGAAGAFPVVLPTVGDMFEDEQDVSAGLGIIETSNTFGKVLSPIIGALLAISIWFLPFVFIPIFSSIAIILMVFFVKPKPHKKEGQTTTSFKQFLNQIKEIFHHNGKWLLSTFAIGCLNMFILFGFLFHFSSLLEETYRLNGVWKGVVLAIPLLFLCIASFVAGKKIGKNKIVMKWVIFVGNLTAAISLFFVKTDSVLWFYTLLLSIAGIGIGLSLPALDALITEGVEKQVRGTITSLYSSMRFLGVAAGPLLIALIMDIEASYIYYLLAGTSVVACILTFVLIRPTKEDNNTAVPKPT</sequence>
<dbReference type="InterPro" id="IPR001958">
    <property type="entry name" value="Tet-R_TetA/multi-R_MdtG-like"/>
</dbReference>
<protein>
    <submittedName>
        <fullName evidence="10">MFS transporter</fullName>
    </submittedName>
</protein>
<feature type="transmembrane region" description="Helical" evidence="8">
    <location>
        <begin position="73"/>
        <end position="93"/>
    </location>
</feature>
<feature type="transmembrane region" description="Helical" evidence="8">
    <location>
        <begin position="41"/>
        <end position="61"/>
    </location>
</feature>
<comment type="similarity">
    <text evidence="2">Belongs to the major facilitator superfamily. TCR/Tet family.</text>
</comment>
<feature type="transmembrane region" description="Helical" evidence="8">
    <location>
        <begin position="218"/>
        <end position="240"/>
    </location>
</feature>
<comment type="subcellular location">
    <subcellularLocation>
        <location evidence="1">Cell membrane</location>
        <topology evidence="1">Multi-pass membrane protein</topology>
    </subcellularLocation>
</comment>
<feature type="transmembrane region" description="Helical" evidence="8">
    <location>
        <begin position="374"/>
        <end position="394"/>
    </location>
</feature>
<organism evidence="10 11">
    <name type="scientific">Gracilibacillus marinus</name>
    <dbReference type="NCBI Taxonomy" id="630535"/>
    <lineage>
        <taxon>Bacteria</taxon>
        <taxon>Bacillati</taxon>
        <taxon>Bacillota</taxon>
        <taxon>Bacilli</taxon>
        <taxon>Bacillales</taxon>
        <taxon>Bacillaceae</taxon>
        <taxon>Gracilibacillus</taxon>
    </lineage>
</organism>
<evidence type="ECO:0000313" key="11">
    <source>
        <dbReference type="Proteomes" id="UP001595880"/>
    </source>
</evidence>
<keyword evidence="5 8" id="KW-0812">Transmembrane</keyword>
<dbReference type="CDD" id="cd17474">
    <property type="entry name" value="MFS_YfmO_like"/>
    <property type="match status" value="1"/>
</dbReference>
<dbReference type="SUPFAM" id="SSF103473">
    <property type="entry name" value="MFS general substrate transporter"/>
    <property type="match status" value="1"/>
</dbReference>
<dbReference type="EMBL" id="JBHSDV010000005">
    <property type="protein sequence ID" value="MFC4388830.1"/>
    <property type="molecule type" value="Genomic_DNA"/>
</dbReference>
<dbReference type="PROSITE" id="PS00217">
    <property type="entry name" value="SUGAR_TRANSPORT_2"/>
    <property type="match status" value="1"/>
</dbReference>
<feature type="domain" description="Major facilitator superfamily (MFS) profile" evidence="9">
    <location>
        <begin position="7"/>
        <end position="398"/>
    </location>
</feature>
<evidence type="ECO:0000256" key="1">
    <source>
        <dbReference type="ARBA" id="ARBA00004651"/>
    </source>
</evidence>
<feature type="transmembrane region" description="Helical" evidence="8">
    <location>
        <begin position="154"/>
        <end position="186"/>
    </location>
</feature>
<reference evidence="11" key="1">
    <citation type="journal article" date="2019" name="Int. J. Syst. Evol. Microbiol.">
        <title>The Global Catalogue of Microorganisms (GCM) 10K type strain sequencing project: providing services to taxonomists for standard genome sequencing and annotation.</title>
        <authorList>
            <consortium name="The Broad Institute Genomics Platform"/>
            <consortium name="The Broad Institute Genome Sequencing Center for Infectious Disease"/>
            <person name="Wu L."/>
            <person name="Ma J."/>
        </authorList>
    </citation>
    <scope>NUCLEOTIDE SEQUENCE [LARGE SCALE GENOMIC DNA]</scope>
    <source>
        <strain evidence="11">KACC 14058</strain>
    </source>
</reference>
<evidence type="ECO:0000256" key="4">
    <source>
        <dbReference type="ARBA" id="ARBA00022475"/>
    </source>
</evidence>
<dbReference type="Gene3D" id="1.20.1250.20">
    <property type="entry name" value="MFS general substrate transporter like domains"/>
    <property type="match status" value="1"/>
</dbReference>
<dbReference type="Proteomes" id="UP001595880">
    <property type="component" value="Unassembled WGS sequence"/>
</dbReference>
<comment type="caution">
    <text evidence="10">The sequence shown here is derived from an EMBL/GenBank/DDBJ whole genome shotgun (WGS) entry which is preliminary data.</text>
</comment>
<dbReference type="InterPro" id="IPR020846">
    <property type="entry name" value="MFS_dom"/>
</dbReference>
<accession>A0ABV8VXX5</accession>
<dbReference type="InterPro" id="IPR050189">
    <property type="entry name" value="MFS_Efflux_Transporters"/>
</dbReference>
<evidence type="ECO:0000259" key="9">
    <source>
        <dbReference type="PROSITE" id="PS50850"/>
    </source>
</evidence>
<gene>
    <name evidence="10" type="ORF">ACFOZ1_13595</name>
</gene>
<dbReference type="Pfam" id="PF07690">
    <property type="entry name" value="MFS_1"/>
    <property type="match status" value="1"/>
</dbReference>
<dbReference type="PROSITE" id="PS50850">
    <property type="entry name" value="MFS"/>
    <property type="match status" value="1"/>
</dbReference>
<evidence type="ECO:0000256" key="2">
    <source>
        <dbReference type="ARBA" id="ARBA00007520"/>
    </source>
</evidence>
<feature type="transmembrane region" description="Helical" evidence="8">
    <location>
        <begin position="6"/>
        <end position="29"/>
    </location>
</feature>
<proteinExistence type="inferred from homology"/>
<dbReference type="PANTHER" id="PTHR43124">
    <property type="entry name" value="PURINE EFFLUX PUMP PBUE"/>
    <property type="match status" value="1"/>
</dbReference>
<dbReference type="PANTHER" id="PTHR43124:SF3">
    <property type="entry name" value="CHLORAMPHENICOL EFFLUX PUMP RV0191"/>
    <property type="match status" value="1"/>
</dbReference>
<evidence type="ECO:0000256" key="6">
    <source>
        <dbReference type="ARBA" id="ARBA00022989"/>
    </source>
</evidence>
<keyword evidence="11" id="KW-1185">Reference proteome</keyword>
<dbReference type="InterPro" id="IPR005829">
    <property type="entry name" value="Sugar_transporter_CS"/>
</dbReference>
<evidence type="ECO:0000313" key="10">
    <source>
        <dbReference type="EMBL" id="MFC4388830.1"/>
    </source>
</evidence>
<dbReference type="InterPro" id="IPR011701">
    <property type="entry name" value="MFS"/>
</dbReference>
<feature type="transmembrane region" description="Helical" evidence="8">
    <location>
        <begin position="308"/>
        <end position="329"/>
    </location>
</feature>
<keyword evidence="3" id="KW-0813">Transport</keyword>
<dbReference type="RefSeq" id="WP_390200144.1">
    <property type="nucleotide sequence ID" value="NZ_JBHSDV010000005.1"/>
</dbReference>
<keyword evidence="6 8" id="KW-1133">Transmembrane helix</keyword>
<evidence type="ECO:0000256" key="8">
    <source>
        <dbReference type="SAM" id="Phobius"/>
    </source>
</evidence>
<feature type="transmembrane region" description="Helical" evidence="8">
    <location>
        <begin position="350"/>
        <end position="368"/>
    </location>
</feature>
<feature type="transmembrane region" description="Helical" evidence="8">
    <location>
        <begin position="252"/>
        <end position="274"/>
    </location>
</feature>
<name>A0ABV8VXX5_9BACI</name>
<feature type="transmembrane region" description="Helical" evidence="8">
    <location>
        <begin position="286"/>
        <end position="302"/>
    </location>
</feature>
<evidence type="ECO:0000256" key="3">
    <source>
        <dbReference type="ARBA" id="ARBA00022448"/>
    </source>
</evidence>
<feature type="transmembrane region" description="Helical" evidence="8">
    <location>
        <begin position="100"/>
        <end position="121"/>
    </location>
</feature>
<dbReference type="PRINTS" id="PR01035">
    <property type="entry name" value="TCRTETA"/>
</dbReference>
<evidence type="ECO:0000256" key="5">
    <source>
        <dbReference type="ARBA" id="ARBA00022692"/>
    </source>
</evidence>
<keyword evidence="4" id="KW-1003">Cell membrane</keyword>